<comment type="caution">
    <text evidence="3">The sequence shown here is derived from an EMBL/GenBank/DDBJ whole genome shotgun (WGS) entry which is preliminary data.</text>
</comment>
<proteinExistence type="predicted"/>
<dbReference type="InterPro" id="IPR045351">
    <property type="entry name" value="DUF6531"/>
</dbReference>
<name>A0ABV6C883_9GAMM</name>
<sequence length="81" mass="9341">MGELDFTLSGRQLIVWKRIYFSRNQFVGLLGERWRLPFETHLQLVPALDAPDPPAGNLITDDLHPPHWSNQTTLHKGQTNH</sequence>
<feature type="region of interest" description="Disordered" evidence="1">
    <location>
        <begin position="55"/>
        <end position="81"/>
    </location>
</feature>
<protein>
    <submittedName>
        <fullName evidence="3">DUF6531 domain-containing protein</fullName>
    </submittedName>
</protein>
<dbReference type="RefSeq" id="WP_385876273.1">
    <property type="nucleotide sequence ID" value="NZ_JBHLXE010000036.1"/>
</dbReference>
<organism evidence="3 4">
    <name type="scientific">Thorsellia kenyensis</name>
    <dbReference type="NCBI Taxonomy" id="1549888"/>
    <lineage>
        <taxon>Bacteria</taxon>
        <taxon>Pseudomonadati</taxon>
        <taxon>Pseudomonadota</taxon>
        <taxon>Gammaproteobacteria</taxon>
        <taxon>Enterobacterales</taxon>
        <taxon>Thorselliaceae</taxon>
        <taxon>Thorsellia</taxon>
    </lineage>
</organism>
<evidence type="ECO:0000256" key="1">
    <source>
        <dbReference type="SAM" id="MobiDB-lite"/>
    </source>
</evidence>
<accession>A0ABV6C883</accession>
<evidence type="ECO:0000313" key="3">
    <source>
        <dbReference type="EMBL" id="MFC0179178.1"/>
    </source>
</evidence>
<dbReference type="Pfam" id="PF20148">
    <property type="entry name" value="DUF6531"/>
    <property type="match status" value="1"/>
</dbReference>
<feature type="domain" description="DUF6531" evidence="2">
    <location>
        <begin position="3"/>
        <end position="43"/>
    </location>
</feature>
<evidence type="ECO:0000259" key="2">
    <source>
        <dbReference type="Pfam" id="PF20148"/>
    </source>
</evidence>
<keyword evidence="4" id="KW-1185">Reference proteome</keyword>
<reference evidence="3 4" key="1">
    <citation type="submission" date="2024-09" db="EMBL/GenBank/DDBJ databases">
        <authorList>
            <person name="Sun Q."/>
            <person name="Mori K."/>
        </authorList>
    </citation>
    <scope>NUCLEOTIDE SEQUENCE [LARGE SCALE GENOMIC DNA]</scope>
    <source>
        <strain evidence="3 4">CCM 8545</strain>
    </source>
</reference>
<dbReference type="EMBL" id="JBHLXE010000036">
    <property type="protein sequence ID" value="MFC0179178.1"/>
    <property type="molecule type" value="Genomic_DNA"/>
</dbReference>
<evidence type="ECO:0000313" key="4">
    <source>
        <dbReference type="Proteomes" id="UP001589758"/>
    </source>
</evidence>
<gene>
    <name evidence="3" type="ORF">ACFFIT_03535</name>
</gene>
<feature type="compositionally biased region" description="Polar residues" evidence="1">
    <location>
        <begin position="68"/>
        <end position="81"/>
    </location>
</feature>
<dbReference type="Proteomes" id="UP001589758">
    <property type="component" value="Unassembled WGS sequence"/>
</dbReference>